<evidence type="ECO:0000256" key="1">
    <source>
        <dbReference type="SAM" id="MobiDB-lite"/>
    </source>
</evidence>
<sequence length="61" mass="7338">GEMKQLENKRKKKKRAGRINKRDKKDLKIYSPTGRLIYVTKKGFCLDYRVLLRRKREEKGA</sequence>
<comment type="caution">
    <text evidence="2">The sequence shown here is derived from an EMBL/GenBank/DDBJ whole genome shotgun (WGS) entry which is preliminary data.</text>
</comment>
<proteinExistence type="predicted"/>
<protein>
    <submittedName>
        <fullName evidence="2">Uncharacterized protein</fullName>
    </submittedName>
</protein>
<feature type="non-terminal residue" evidence="2">
    <location>
        <position position="1"/>
    </location>
</feature>
<name>X1TG97_9ZZZZ</name>
<accession>X1TG97</accession>
<dbReference type="EMBL" id="BARW01006663">
    <property type="protein sequence ID" value="GAI79039.1"/>
    <property type="molecule type" value="Genomic_DNA"/>
</dbReference>
<organism evidence="2">
    <name type="scientific">marine sediment metagenome</name>
    <dbReference type="NCBI Taxonomy" id="412755"/>
    <lineage>
        <taxon>unclassified sequences</taxon>
        <taxon>metagenomes</taxon>
        <taxon>ecological metagenomes</taxon>
    </lineage>
</organism>
<dbReference type="AlphaFoldDB" id="X1TG97"/>
<evidence type="ECO:0000313" key="2">
    <source>
        <dbReference type="EMBL" id="GAI79039.1"/>
    </source>
</evidence>
<feature type="region of interest" description="Disordered" evidence="1">
    <location>
        <begin position="1"/>
        <end position="25"/>
    </location>
</feature>
<feature type="compositionally biased region" description="Basic residues" evidence="1">
    <location>
        <begin position="9"/>
        <end position="22"/>
    </location>
</feature>
<gene>
    <name evidence="2" type="ORF">S12H4_13991</name>
</gene>
<reference evidence="2" key="1">
    <citation type="journal article" date="2014" name="Front. Microbiol.">
        <title>High frequency of phylogenetically diverse reductive dehalogenase-homologous genes in deep subseafloor sedimentary metagenomes.</title>
        <authorList>
            <person name="Kawai M."/>
            <person name="Futagami T."/>
            <person name="Toyoda A."/>
            <person name="Takaki Y."/>
            <person name="Nishi S."/>
            <person name="Hori S."/>
            <person name="Arai W."/>
            <person name="Tsubouchi T."/>
            <person name="Morono Y."/>
            <person name="Uchiyama I."/>
            <person name="Ito T."/>
            <person name="Fujiyama A."/>
            <person name="Inagaki F."/>
            <person name="Takami H."/>
        </authorList>
    </citation>
    <scope>NUCLEOTIDE SEQUENCE</scope>
    <source>
        <strain evidence="2">Expedition CK06-06</strain>
    </source>
</reference>